<feature type="chain" id="PRO_5005583279" description="Secreted protein" evidence="1">
    <location>
        <begin position="21"/>
        <end position="69"/>
    </location>
</feature>
<dbReference type="EMBL" id="KQ420128">
    <property type="protein sequence ID" value="KOF81211.1"/>
    <property type="molecule type" value="Genomic_DNA"/>
</dbReference>
<organism evidence="2">
    <name type="scientific">Octopus bimaculoides</name>
    <name type="common">California two-spotted octopus</name>
    <dbReference type="NCBI Taxonomy" id="37653"/>
    <lineage>
        <taxon>Eukaryota</taxon>
        <taxon>Metazoa</taxon>
        <taxon>Spiralia</taxon>
        <taxon>Lophotrochozoa</taxon>
        <taxon>Mollusca</taxon>
        <taxon>Cephalopoda</taxon>
        <taxon>Coleoidea</taxon>
        <taxon>Octopodiformes</taxon>
        <taxon>Octopoda</taxon>
        <taxon>Incirrata</taxon>
        <taxon>Octopodidae</taxon>
        <taxon>Octopus</taxon>
    </lineage>
</organism>
<proteinExistence type="predicted"/>
<name>A0A0L8GVY7_OCTBM</name>
<protein>
    <recommendedName>
        <fullName evidence="3">Secreted protein</fullName>
    </recommendedName>
</protein>
<feature type="signal peptide" evidence="1">
    <location>
        <begin position="1"/>
        <end position="20"/>
    </location>
</feature>
<dbReference type="AlphaFoldDB" id="A0A0L8GVY7"/>
<reference evidence="2" key="1">
    <citation type="submission" date="2015-07" db="EMBL/GenBank/DDBJ databases">
        <title>MeaNS - Measles Nucleotide Surveillance Program.</title>
        <authorList>
            <person name="Tran T."/>
            <person name="Druce J."/>
        </authorList>
    </citation>
    <scope>NUCLEOTIDE SEQUENCE</scope>
    <source>
        <strain evidence="2">UCB-OBI-ISO-001</strain>
        <tissue evidence="2">Gonad</tissue>
    </source>
</reference>
<gene>
    <name evidence="2" type="ORF">OCBIM_22026845mg</name>
</gene>
<accession>A0A0L8GVY7</accession>
<evidence type="ECO:0000313" key="2">
    <source>
        <dbReference type="EMBL" id="KOF81211.1"/>
    </source>
</evidence>
<evidence type="ECO:0008006" key="3">
    <source>
        <dbReference type="Google" id="ProtNLM"/>
    </source>
</evidence>
<sequence>MPKVLFLCLCLCVCVCVCVCVCRNHVNLTILGELAKRLQQSLFIQIKTIKKNNKGHDQKCYIGDHDICF</sequence>
<evidence type="ECO:0000256" key="1">
    <source>
        <dbReference type="SAM" id="SignalP"/>
    </source>
</evidence>
<keyword evidence="1" id="KW-0732">Signal</keyword>